<dbReference type="Pfam" id="PF13692">
    <property type="entry name" value="Glyco_trans_1_4"/>
    <property type="match status" value="1"/>
</dbReference>
<feature type="domain" description="Glycosyltransferase 2-like" evidence="2">
    <location>
        <begin position="485"/>
        <end position="654"/>
    </location>
</feature>
<dbReference type="PANTHER" id="PTHR43179">
    <property type="entry name" value="RHAMNOSYLTRANSFERASE WBBL"/>
    <property type="match status" value="1"/>
</dbReference>
<dbReference type="SUPFAM" id="SSF53756">
    <property type="entry name" value="UDP-Glycosyltransferase/glycogen phosphorylase"/>
    <property type="match status" value="1"/>
</dbReference>
<dbReference type="PANTHER" id="PTHR43179:SF7">
    <property type="entry name" value="RHAMNOSYLTRANSFERASE WBBL"/>
    <property type="match status" value="1"/>
</dbReference>
<keyword evidence="5" id="KW-1185">Reference proteome</keyword>
<organism evidence="4 5">
    <name type="scientific">Paraburkholderia azotifigens</name>
    <dbReference type="NCBI Taxonomy" id="2057004"/>
    <lineage>
        <taxon>Bacteria</taxon>
        <taxon>Pseudomonadati</taxon>
        <taxon>Pseudomonadota</taxon>
        <taxon>Betaproteobacteria</taxon>
        <taxon>Burkholderiales</taxon>
        <taxon>Burkholderiaceae</taxon>
        <taxon>Paraburkholderia</taxon>
    </lineage>
</organism>
<dbReference type="Gene3D" id="3.90.550.10">
    <property type="entry name" value="Spore Coat Polysaccharide Biosynthesis Protein SpsA, Chain A"/>
    <property type="match status" value="1"/>
</dbReference>
<dbReference type="InterPro" id="IPR029044">
    <property type="entry name" value="Nucleotide-diphossugar_trans"/>
</dbReference>
<dbReference type="InterPro" id="IPR001173">
    <property type="entry name" value="Glyco_trans_2-like"/>
</dbReference>
<feature type="coiled-coil region" evidence="1">
    <location>
        <begin position="302"/>
        <end position="366"/>
    </location>
</feature>
<dbReference type="EMBL" id="JAZHGA010000006">
    <property type="protein sequence ID" value="MEM5340226.1"/>
    <property type="molecule type" value="Genomic_DNA"/>
</dbReference>
<name>A0ABU9QZQ4_9BURK</name>
<dbReference type="Gene3D" id="3.40.50.2000">
    <property type="entry name" value="Glycogen Phosphorylase B"/>
    <property type="match status" value="1"/>
</dbReference>
<evidence type="ECO:0000313" key="5">
    <source>
        <dbReference type="Proteomes" id="UP001481677"/>
    </source>
</evidence>
<dbReference type="CDD" id="cd04186">
    <property type="entry name" value="GT_2_like_c"/>
    <property type="match status" value="1"/>
</dbReference>
<dbReference type="Pfam" id="PF08241">
    <property type="entry name" value="Methyltransf_11"/>
    <property type="match status" value="1"/>
</dbReference>
<evidence type="ECO:0000259" key="3">
    <source>
        <dbReference type="Pfam" id="PF08241"/>
    </source>
</evidence>
<proteinExistence type="predicted"/>
<gene>
    <name evidence="4" type="ORF">V4C56_11375</name>
</gene>
<sequence length="1125" mass="126330">MIQFTGERYVPTEAGDIRYEHWHRYAWAAQSIAGLDVLDVACGEGYGSAILARVAKSVKGVDISADAVAHATEQYGHIKNLSFSQGSASALTLPDAAYDAVVSFETIEHLLEQEEMLSEIHRVIKPGGFLILSSPNKKVYSDDRNYTNEFHVKELYFDELDALIKRHFAKVDYYNQRLATSSIILPEGGSDTSYSAHTLSEDVVENRTPNLGSTMYFLAVCQKDGVTIPSQLRASVFFEEGSDLYARQDEIIAWANRQADEIAARDKEIYRLQDEFEKRTNWALELDAQVKRYEGAGGLTAFEETRLKLMEATREADEAKQAAEEARREAEDAQRLLDTLSAENGVRALRDQRDALQVQAGELQAKLNEVYASTSWTITRPIRGLKRAARGEFGAMLAPFRPYARKWAHKAYQSLPLSHRQKAKVADLTFRIAGPLFEGMVYYEAWKRQREPFLSTLGRGPVEPGDVDSTIASLRFAEIALPRVSVIIPTYGNLPHTLACVRSIAEYLPSATIEVIVAEDASGDTEILRMQEIPGLRFVLNPQNLGFVRSCNYAASHARGDFVYFLNNDTEVTPGWIDTMLDLFESRDDCGMVGSKLVYPDGRLQEAGGILWKDGSAWNFGRLDDPSKSAYNYVKEVDYCSGASLLIRRDLFAELGGFDEHYVPAYCEDVDLAFKVRTTGRKVFYQPESVIVHYEGISHGTDTGVGIKAYQVENQKKLRERWREVLNAEHFDNGTHVVVARDRSATKKSVLIVDHYVPQPDRDAGSRSVMCVIRVLLEMGLSVKFWPANLWYDPVYVKPLEAMGVEVFYGAEFRDGFHAWAKENAGALDYAFLNRPHISESFIAPLRKYAPKAKLLYYGHDLHFERLQREFEVTHDPKVQRQSEIERERELRVWREVDVVYYPSPTETETVIRIDPTVRARTLPGYFFDARTNTQNRVKLENRRNILFVAGFGHPPNVDAATWLVSSILPMIQKELPSIHLTLVGSNPTEEVKALAGPNVTVTGYVTDERLAALYDLSRVVIVPLRFGAGVKNKVVEALHFGVPLVTTPVGAQGLPGLDDIVPVTDDPEKLAKEVVLLLRDDVRWNTAVKEGGEYVASHFSRAAMRKALSSEMCADASMQISDHA</sequence>
<dbReference type="InterPro" id="IPR029063">
    <property type="entry name" value="SAM-dependent_MTases_sf"/>
</dbReference>
<reference evidence="4 5" key="1">
    <citation type="submission" date="2024-01" db="EMBL/GenBank/DDBJ databases">
        <title>The diversity of rhizobia nodulating Mimosa spp. in eleven states of Brazil covering several biomes is determined by host plant, location, and edaphic factors.</title>
        <authorList>
            <person name="Rouws L."/>
            <person name="Barauna A."/>
            <person name="Beukes C."/>
            <person name="De Faria S.M."/>
            <person name="Gross E."/>
            <person name="Dos Reis Junior F.B."/>
            <person name="Simon M."/>
            <person name="Maluk M."/>
            <person name="Odee D.W."/>
            <person name="Kenicer G."/>
            <person name="Young J.P.W."/>
            <person name="Reis V.M."/>
            <person name="Zilli J."/>
            <person name="James E.K."/>
        </authorList>
    </citation>
    <scope>NUCLEOTIDE SEQUENCE [LARGE SCALE GENOMIC DNA]</scope>
    <source>
        <strain evidence="4 5">JPY530</strain>
    </source>
</reference>
<dbReference type="CDD" id="cd03801">
    <property type="entry name" value="GT4_PimA-like"/>
    <property type="match status" value="1"/>
</dbReference>
<dbReference type="Gene3D" id="3.40.50.150">
    <property type="entry name" value="Vaccinia Virus protein VP39"/>
    <property type="match status" value="1"/>
</dbReference>
<dbReference type="Pfam" id="PF00535">
    <property type="entry name" value="Glycos_transf_2"/>
    <property type="match status" value="1"/>
</dbReference>
<dbReference type="SUPFAM" id="SSF53448">
    <property type="entry name" value="Nucleotide-diphospho-sugar transferases"/>
    <property type="match status" value="1"/>
</dbReference>
<comment type="caution">
    <text evidence="4">The sequence shown here is derived from an EMBL/GenBank/DDBJ whole genome shotgun (WGS) entry which is preliminary data.</text>
</comment>
<evidence type="ECO:0000313" key="4">
    <source>
        <dbReference type="EMBL" id="MEM5340226.1"/>
    </source>
</evidence>
<keyword evidence="4" id="KW-0328">Glycosyltransferase</keyword>
<dbReference type="GO" id="GO:0016757">
    <property type="term" value="F:glycosyltransferase activity"/>
    <property type="evidence" value="ECO:0007669"/>
    <property type="project" value="UniProtKB-KW"/>
</dbReference>
<dbReference type="InterPro" id="IPR013216">
    <property type="entry name" value="Methyltransf_11"/>
</dbReference>
<dbReference type="EC" id="2.4.-.-" evidence="4"/>
<protein>
    <submittedName>
        <fullName evidence="4">Glycosyltransferase</fullName>
        <ecNumber evidence="4">2.4.-.-</ecNumber>
    </submittedName>
</protein>
<dbReference type="RefSeq" id="WP_342958813.1">
    <property type="nucleotide sequence ID" value="NZ_JAZHFZ010000009.1"/>
</dbReference>
<accession>A0ABU9QZQ4</accession>
<dbReference type="SUPFAM" id="SSF53335">
    <property type="entry name" value="S-adenosyl-L-methionine-dependent methyltransferases"/>
    <property type="match status" value="1"/>
</dbReference>
<evidence type="ECO:0000256" key="1">
    <source>
        <dbReference type="SAM" id="Coils"/>
    </source>
</evidence>
<keyword evidence="4" id="KW-0808">Transferase</keyword>
<evidence type="ECO:0000259" key="2">
    <source>
        <dbReference type="Pfam" id="PF00535"/>
    </source>
</evidence>
<keyword evidence="1" id="KW-0175">Coiled coil</keyword>
<dbReference type="Proteomes" id="UP001481677">
    <property type="component" value="Unassembled WGS sequence"/>
</dbReference>
<dbReference type="CDD" id="cd02440">
    <property type="entry name" value="AdoMet_MTases"/>
    <property type="match status" value="1"/>
</dbReference>
<feature type="domain" description="Methyltransferase type 11" evidence="3">
    <location>
        <begin position="38"/>
        <end position="132"/>
    </location>
</feature>